<dbReference type="PANTHER" id="PTHR34597">
    <property type="entry name" value="SLR1661 PROTEIN"/>
    <property type="match status" value="1"/>
</dbReference>
<proteinExistence type="predicted"/>
<keyword evidence="4" id="KW-0732">Signal</keyword>
<feature type="domain" description="Polypeptide-transport-associated ShlB-type" evidence="6">
    <location>
        <begin position="113"/>
        <end position="172"/>
    </location>
</feature>
<dbReference type="GO" id="GO:0046819">
    <property type="term" value="P:protein secretion by the type V secretion system"/>
    <property type="evidence" value="ECO:0007669"/>
    <property type="project" value="TreeGrafter"/>
</dbReference>
<evidence type="ECO:0000256" key="4">
    <source>
        <dbReference type="SAM" id="SignalP"/>
    </source>
</evidence>
<dbReference type="Pfam" id="PF08479">
    <property type="entry name" value="POTRA_2"/>
    <property type="match status" value="1"/>
</dbReference>
<protein>
    <submittedName>
        <fullName evidence="7">ShlB/FhaC/HecB family hemolysin secretion/activation protein</fullName>
    </submittedName>
</protein>
<comment type="caution">
    <text evidence="7">The sequence shown here is derived from an EMBL/GenBank/DDBJ whole genome shotgun (WGS) entry which is preliminary data.</text>
</comment>
<evidence type="ECO:0000313" key="8">
    <source>
        <dbReference type="Proteomes" id="UP000550787"/>
    </source>
</evidence>
<dbReference type="InterPro" id="IPR051544">
    <property type="entry name" value="TPS_OM_transporter"/>
</dbReference>
<dbReference type="Proteomes" id="UP000550787">
    <property type="component" value="Unassembled WGS sequence"/>
</dbReference>
<evidence type="ECO:0000259" key="6">
    <source>
        <dbReference type="Pfam" id="PF08479"/>
    </source>
</evidence>
<accession>A0A7W4I3F8</accession>
<dbReference type="InterPro" id="IPR013686">
    <property type="entry name" value="Polypept-transport_assoc_ShlB"/>
</dbReference>
<evidence type="ECO:0000256" key="2">
    <source>
        <dbReference type="ARBA" id="ARBA00022692"/>
    </source>
</evidence>
<keyword evidence="3" id="KW-0998">Cell outer membrane</keyword>
<feature type="signal peptide" evidence="4">
    <location>
        <begin position="1"/>
        <end position="22"/>
    </location>
</feature>
<gene>
    <name evidence="7" type="ORF">HLH33_00585</name>
</gene>
<evidence type="ECO:0000313" key="7">
    <source>
        <dbReference type="EMBL" id="MBB2154817.1"/>
    </source>
</evidence>
<dbReference type="GO" id="GO:0098046">
    <property type="term" value="C:type V protein secretion system complex"/>
    <property type="evidence" value="ECO:0007669"/>
    <property type="project" value="TreeGrafter"/>
</dbReference>
<dbReference type="PANTHER" id="PTHR34597:SF3">
    <property type="entry name" value="OUTER MEMBRANE TRANSPORTER CDIB"/>
    <property type="match status" value="1"/>
</dbReference>
<dbReference type="InterPro" id="IPR005565">
    <property type="entry name" value="Hemolysn_activator_HlyB_C"/>
</dbReference>
<dbReference type="AlphaFoldDB" id="A0A7W4I3F8"/>
<name>A0A7W4I3F8_GLUDI</name>
<dbReference type="RefSeq" id="WP_183115242.1">
    <property type="nucleotide sequence ID" value="NZ_JABEQG010000001.1"/>
</dbReference>
<feature type="chain" id="PRO_5031356211" evidence="4">
    <location>
        <begin position="23"/>
        <end position="601"/>
    </location>
</feature>
<organism evidence="7 8">
    <name type="scientific">Gluconacetobacter diazotrophicus</name>
    <name type="common">Acetobacter diazotrophicus</name>
    <dbReference type="NCBI Taxonomy" id="33996"/>
    <lineage>
        <taxon>Bacteria</taxon>
        <taxon>Pseudomonadati</taxon>
        <taxon>Pseudomonadota</taxon>
        <taxon>Alphaproteobacteria</taxon>
        <taxon>Acetobacterales</taxon>
        <taxon>Acetobacteraceae</taxon>
        <taxon>Gluconacetobacter</taxon>
    </lineage>
</organism>
<evidence type="ECO:0000256" key="1">
    <source>
        <dbReference type="ARBA" id="ARBA00022452"/>
    </source>
</evidence>
<dbReference type="GO" id="GO:0008320">
    <property type="term" value="F:protein transmembrane transporter activity"/>
    <property type="evidence" value="ECO:0007669"/>
    <property type="project" value="TreeGrafter"/>
</dbReference>
<dbReference type="Pfam" id="PF03865">
    <property type="entry name" value="ShlB"/>
    <property type="match status" value="1"/>
</dbReference>
<keyword evidence="1" id="KW-0472">Membrane</keyword>
<keyword evidence="1" id="KW-1134">Transmembrane beta strand</keyword>
<evidence type="ECO:0000256" key="3">
    <source>
        <dbReference type="ARBA" id="ARBA00023237"/>
    </source>
</evidence>
<dbReference type="EMBL" id="JABEQG010000001">
    <property type="protein sequence ID" value="MBB2154817.1"/>
    <property type="molecule type" value="Genomic_DNA"/>
</dbReference>
<reference evidence="7 8" key="1">
    <citation type="submission" date="2020-04" db="EMBL/GenBank/DDBJ databases">
        <title>Description of novel Gluconacetobacter.</title>
        <authorList>
            <person name="Sombolestani A."/>
        </authorList>
    </citation>
    <scope>NUCLEOTIDE SEQUENCE [LARGE SCALE GENOMIC DNA]</scope>
    <source>
        <strain evidence="7 8">LMG 7603</strain>
    </source>
</reference>
<dbReference type="Gene3D" id="2.40.160.50">
    <property type="entry name" value="membrane protein fhac: a member of the omp85/tpsb transporter family"/>
    <property type="match status" value="1"/>
</dbReference>
<keyword evidence="2" id="KW-0812">Transmembrane</keyword>
<sequence>MKITTRNYLRSAAAMAAISVGAGMTIGAHKAHAQAWDRVAPKEVTTAPPDIVSSPPITHANILPDTAKIVIQKLRGIQFLDGACLDAKSPDDNTSVSAPAGIRHDASLTTLNDPAFTASLEKRMGKPMTLADINAIATAVNALYRAQGRPFVYVSVPRQFLGHGTIQFQVVEYRIGAVKVDGNRWFSSDLIRQQSGLTPGQLLTLDDVQTGVDRLNGNPFCNVDALFSPGDAAGQTDVTLRTKDRLPLHVYGSYDTGGIPLMGRQEWALGGSYGNLFGLGHVISYQFTHSASDLYSSHAINYEAPLPWGDRIQVFGTYAWERPREYVSGVQMDEKGHSGQASIRYIHDFRPVRFLDDKLTLWQELQGGFDFKTTNNSIEFGGQSVYAAEANTAQFPIIYSATLRDPWGETVFRNQLVLSPGGMLSGNDRKAFDTLVPGASPRYAYDTMSLTRTTWLPMNMSWTMAATGQVATGNLMYSNQIGLGGLYTTRGYFTDSALGSQGVTVQNEVRSPAWHLYKDWDTEQIGAFFDYGHVSQVKAIQNGVSSLDLASAGIDTKFNVKDYLDVSFNVGWRLENLPVTRRDAGYGGKGAFGNVAITAGF</sequence>
<feature type="domain" description="Haemolysin activator HlyB C-terminal" evidence="5">
    <location>
        <begin position="234"/>
        <end position="554"/>
    </location>
</feature>
<dbReference type="Gene3D" id="3.10.20.310">
    <property type="entry name" value="membrane protein fhac"/>
    <property type="match status" value="1"/>
</dbReference>
<evidence type="ECO:0000259" key="5">
    <source>
        <dbReference type="Pfam" id="PF03865"/>
    </source>
</evidence>